<dbReference type="InterPro" id="IPR011050">
    <property type="entry name" value="Pectin_lyase_fold/virulence"/>
</dbReference>
<comment type="caution">
    <text evidence="3">The sequence shown here is derived from an EMBL/GenBank/DDBJ whole genome shotgun (WGS) entry which is preliminary data.</text>
</comment>
<reference evidence="3 4" key="1">
    <citation type="submission" date="2018-06" db="EMBL/GenBank/DDBJ databases">
        <title>Comparative genomics of Brasilonema spp. strains.</title>
        <authorList>
            <person name="Alvarenga D.O."/>
            <person name="Fiore M.F."/>
            <person name="Varani A.M."/>
        </authorList>
    </citation>
    <scope>NUCLEOTIDE SEQUENCE [LARGE SCALE GENOMIC DNA]</scope>
    <source>
        <strain evidence="3 4">UFV-OR1</strain>
    </source>
</reference>
<evidence type="ECO:0000313" key="4">
    <source>
        <dbReference type="Proteomes" id="UP000762253"/>
    </source>
</evidence>
<dbReference type="InterPro" id="IPR008638">
    <property type="entry name" value="FhaB/CdiA-like_TPS"/>
</dbReference>
<keyword evidence="1" id="KW-0732">Signal</keyword>
<dbReference type="Pfam" id="PF05860">
    <property type="entry name" value="TPS"/>
    <property type="match status" value="1"/>
</dbReference>
<organism evidence="3 4">
    <name type="scientific">Brasilonema octagenarum UFV-OR1</name>
    <dbReference type="NCBI Taxonomy" id="417115"/>
    <lineage>
        <taxon>Bacteria</taxon>
        <taxon>Bacillati</taxon>
        <taxon>Cyanobacteriota</taxon>
        <taxon>Cyanophyceae</taxon>
        <taxon>Nostocales</taxon>
        <taxon>Scytonemataceae</taxon>
        <taxon>Brasilonema</taxon>
        <taxon>Octagenarum group</taxon>
    </lineage>
</organism>
<dbReference type="Proteomes" id="UP000762253">
    <property type="component" value="Unassembled WGS sequence"/>
</dbReference>
<sequence length="95" mass="9836">MKKISLFLLTLPLSALATLAPLAIAVAQQVTSDGTVSTTVTTPDGRNFNIDDGTRRGGNLFHSFKEFSVPTGGSANFNNAADVLNIIGRVTGGSV</sequence>
<proteinExistence type="predicted"/>
<dbReference type="InterPro" id="IPR012334">
    <property type="entry name" value="Pectin_lyas_fold"/>
</dbReference>
<feature type="chain" id="PRO_5046168151" description="Filamentous haemagglutinin FhaB/tRNA nuclease CdiA-like TPS domain-containing protein" evidence="1">
    <location>
        <begin position="18"/>
        <end position="95"/>
    </location>
</feature>
<protein>
    <recommendedName>
        <fullName evidence="2">Filamentous haemagglutinin FhaB/tRNA nuclease CdiA-like TPS domain-containing protein</fullName>
    </recommendedName>
</protein>
<dbReference type="SUPFAM" id="SSF51126">
    <property type="entry name" value="Pectin lyase-like"/>
    <property type="match status" value="1"/>
</dbReference>
<dbReference type="Gene3D" id="2.160.20.10">
    <property type="entry name" value="Single-stranded right-handed beta-helix, Pectin lyase-like"/>
    <property type="match status" value="1"/>
</dbReference>
<name>A0ABX1MGZ1_9CYAN</name>
<evidence type="ECO:0000256" key="1">
    <source>
        <dbReference type="SAM" id="SignalP"/>
    </source>
</evidence>
<accession>A0ABX1MGZ1</accession>
<dbReference type="EMBL" id="QMEC01000177">
    <property type="protein sequence ID" value="NMF66721.1"/>
    <property type="molecule type" value="Genomic_DNA"/>
</dbReference>
<gene>
    <name evidence="3" type="ORF">DP115_29835</name>
</gene>
<feature type="non-terminal residue" evidence="3">
    <location>
        <position position="95"/>
    </location>
</feature>
<feature type="signal peptide" evidence="1">
    <location>
        <begin position="1"/>
        <end position="17"/>
    </location>
</feature>
<feature type="domain" description="Filamentous haemagglutinin FhaB/tRNA nuclease CdiA-like TPS" evidence="2">
    <location>
        <begin position="28"/>
        <end position="94"/>
    </location>
</feature>
<evidence type="ECO:0000259" key="2">
    <source>
        <dbReference type="Pfam" id="PF05860"/>
    </source>
</evidence>
<evidence type="ECO:0000313" key="3">
    <source>
        <dbReference type="EMBL" id="NMF66721.1"/>
    </source>
</evidence>
<keyword evidence="4" id="KW-1185">Reference proteome</keyword>